<comment type="pathway">
    <text evidence="1">Cofactor biosynthesis; riboflavin biosynthesis.</text>
</comment>
<dbReference type="SUPFAM" id="SSF142695">
    <property type="entry name" value="RibA-like"/>
    <property type="match status" value="1"/>
</dbReference>
<feature type="domain" description="GTP cyclohydrolase II" evidence="4">
    <location>
        <begin position="1"/>
        <end position="59"/>
    </location>
</feature>
<dbReference type="GO" id="GO:0008686">
    <property type="term" value="F:3,4-dihydroxy-2-butanone-4-phosphate synthase activity"/>
    <property type="evidence" value="ECO:0007669"/>
    <property type="project" value="TreeGrafter"/>
</dbReference>
<dbReference type="InterPro" id="IPR036144">
    <property type="entry name" value="RibA-like_sf"/>
</dbReference>
<evidence type="ECO:0000313" key="6">
    <source>
        <dbReference type="Proteomes" id="UP000182152"/>
    </source>
</evidence>
<dbReference type="PANTHER" id="PTHR21327:SF18">
    <property type="entry name" value="3,4-DIHYDROXY-2-BUTANONE 4-PHOSPHATE SYNTHASE"/>
    <property type="match status" value="1"/>
</dbReference>
<dbReference type="Proteomes" id="UP000182152">
    <property type="component" value="Unassembled WGS sequence"/>
</dbReference>
<dbReference type="UniPathway" id="UPA00275"/>
<dbReference type="STRING" id="150033.RV14_GL001423"/>
<dbReference type="AlphaFoldDB" id="A0A1L8WRC5"/>
<evidence type="ECO:0000256" key="1">
    <source>
        <dbReference type="ARBA" id="ARBA00005104"/>
    </source>
</evidence>
<dbReference type="PANTHER" id="PTHR21327">
    <property type="entry name" value="GTP CYCLOHYDROLASE II-RELATED"/>
    <property type="match status" value="1"/>
</dbReference>
<gene>
    <name evidence="5" type="ORF">RV14_GL001423</name>
</gene>
<dbReference type="GO" id="GO:0005829">
    <property type="term" value="C:cytosol"/>
    <property type="evidence" value="ECO:0007669"/>
    <property type="project" value="TreeGrafter"/>
</dbReference>
<name>A0A1L8WRC5_9ENTE</name>
<dbReference type="Pfam" id="PF00925">
    <property type="entry name" value="GTP_cyclohydro2"/>
    <property type="match status" value="1"/>
</dbReference>
<sequence length="94" mass="10868">MDPYQANVELGFSSDERNYQFTADILKPIGATIIRLMTNNPEKISDLQQVGIDAVERIPIETSPQKENQGYLKIKKISFIIIYQYKKRAKDDNF</sequence>
<protein>
    <recommendedName>
        <fullName evidence="4">GTP cyclohydrolase II domain-containing protein</fullName>
    </recommendedName>
</protein>
<keyword evidence="6" id="KW-1185">Reference proteome</keyword>
<reference evidence="5 6" key="1">
    <citation type="submission" date="2014-12" db="EMBL/GenBank/DDBJ databases">
        <title>Draft genome sequences of 29 type strains of Enterococci.</title>
        <authorList>
            <person name="Zhong Z."/>
            <person name="Sun Z."/>
            <person name="Liu W."/>
            <person name="Zhang W."/>
            <person name="Zhang H."/>
        </authorList>
    </citation>
    <scope>NUCLEOTIDE SEQUENCE [LARGE SCALE GENOMIC DNA]</scope>
    <source>
        <strain evidence="5 6">DSM 15687</strain>
    </source>
</reference>
<comment type="caution">
    <text evidence="5">The sequence shown here is derived from an EMBL/GenBank/DDBJ whole genome shotgun (WGS) entry which is preliminary data.</text>
</comment>
<keyword evidence="3" id="KW-0479">Metal-binding</keyword>
<dbReference type="EMBL" id="JXLB01000003">
    <property type="protein sequence ID" value="OJG83545.1"/>
    <property type="molecule type" value="Genomic_DNA"/>
</dbReference>
<evidence type="ECO:0000313" key="5">
    <source>
        <dbReference type="EMBL" id="OJG83545.1"/>
    </source>
</evidence>
<evidence type="ECO:0000259" key="4">
    <source>
        <dbReference type="Pfam" id="PF00925"/>
    </source>
</evidence>
<dbReference type="Gene3D" id="3.40.50.10990">
    <property type="entry name" value="GTP cyclohydrolase II"/>
    <property type="match status" value="1"/>
</dbReference>
<accession>A0A1L8WRC5</accession>
<dbReference type="GO" id="GO:0046872">
    <property type="term" value="F:metal ion binding"/>
    <property type="evidence" value="ECO:0007669"/>
    <property type="project" value="UniProtKB-KW"/>
</dbReference>
<evidence type="ECO:0000256" key="2">
    <source>
        <dbReference type="ARBA" id="ARBA00022619"/>
    </source>
</evidence>
<dbReference type="GO" id="GO:0009231">
    <property type="term" value="P:riboflavin biosynthetic process"/>
    <property type="evidence" value="ECO:0007669"/>
    <property type="project" value="UniProtKB-UniPathway"/>
</dbReference>
<organism evidence="5 6">
    <name type="scientific">Enterococcus ratti</name>
    <dbReference type="NCBI Taxonomy" id="150033"/>
    <lineage>
        <taxon>Bacteria</taxon>
        <taxon>Bacillati</taxon>
        <taxon>Bacillota</taxon>
        <taxon>Bacilli</taxon>
        <taxon>Lactobacillales</taxon>
        <taxon>Enterococcaceae</taxon>
        <taxon>Enterococcus</taxon>
    </lineage>
</organism>
<keyword evidence="2" id="KW-0686">Riboflavin biosynthesis</keyword>
<evidence type="ECO:0000256" key="3">
    <source>
        <dbReference type="ARBA" id="ARBA00022723"/>
    </source>
</evidence>
<proteinExistence type="predicted"/>
<dbReference type="InterPro" id="IPR032677">
    <property type="entry name" value="GTP_cyclohydro_II"/>
</dbReference>